<dbReference type="EMBL" id="AP026818">
    <property type="protein sequence ID" value="BDR80857.1"/>
    <property type="molecule type" value="Genomic_DNA"/>
</dbReference>
<dbReference type="Pfam" id="PF02021">
    <property type="entry name" value="UPF0102"/>
    <property type="match status" value="1"/>
</dbReference>
<dbReference type="RefSeq" id="WP_129029356.1">
    <property type="nucleotide sequence ID" value="NZ_AP026806.1"/>
</dbReference>
<dbReference type="InterPro" id="IPR011856">
    <property type="entry name" value="tRNA_endonuc-like_dom_sf"/>
</dbReference>
<evidence type="ECO:0000256" key="1">
    <source>
        <dbReference type="ARBA" id="ARBA00006738"/>
    </source>
</evidence>
<evidence type="ECO:0000313" key="4">
    <source>
        <dbReference type="EMBL" id="RXI47603.1"/>
    </source>
</evidence>
<organism evidence="4 5">
    <name type="scientific">Clostridium tetani</name>
    <dbReference type="NCBI Taxonomy" id="1513"/>
    <lineage>
        <taxon>Bacteria</taxon>
        <taxon>Bacillati</taxon>
        <taxon>Bacillota</taxon>
        <taxon>Clostridia</taxon>
        <taxon>Eubacteriales</taxon>
        <taxon>Clostridiaceae</taxon>
        <taxon>Clostridium</taxon>
    </lineage>
</organism>
<dbReference type="AlphaFoldDB" id="A0A4Q0VBK8"/>
<dbReference type="CDD" id="cd20736">
    <property type="entry name" value="PoNe_Nuclease"/>
    <property type="match status" value="1"/>
</dbReference>
<dbReference type="PANTHER" id="PTHR34039:SF1">
    <property type="entry name" value="UPF0102 PROTEIN YRAN"/>
    <property type="match status" value="1"/>
</dbReference>
<dbReference type="PANTHER" id="PTHR34039">
    <property type="entry name" value="UPF0102 PROTEIN YRAN"/>
    <property type="match status" value="1"/>
</dbReference>
<dbReference type="InterPro" id="IPR011335">
    <property type="entry name" value="Restrct_endonuc-II-like"/>
</dbReference>
<reference evidence="3 6" key="2">
    <citation type="submission" date="2022-09" db="EMBL/GenBank/DDBJ databases">
        <title>complete genome sequences of Clostridium tetani str. KHSU-234311-028 isolated from soil.</title>
        <authorList>
            <person name="Sekizuka T."/>
            <person name="Shitada C."/>
            <person name="Takahashi M."/>
            <person name="Kuroda M."/>
        </authorList>
    </citation>
    <scope>NUCLEOTIDE SEQUENCE [LARGE SCALE GENOMIC DNA]</scope>
    <source>
        <strain evidence="3 6">KHSU-234311-028</strain>
    </source>
</reference>
<sequence>MNSYNKQIGNIGEAIAENYLIQNGYIILDRNFSCRVGEIDIIGKDGDIISFLEVKSRYGNLYGSPGESVNFVKQYKIYKTAQLYILKKKLNRFYFRFDVIEIIFNNYNDDYSIRLIKDAFQL</sequence>
<dbReference type="NCBIfam" id="NF009150">
    <property type="entry name" value="PRK12497.1-3"/>
    <property type="match status" value="1"/>
</dbReference>
<dbReference type="HAMAP" id="MF_00048">
    <property type="entry name" value="UPF0102"/>
    <property type="match status" value="1"/>
</dbReference>
<gene>
    <name evidence="4" type="ORF">DP130_09830</name>
    <name evidence="3" type="ORF">K234311028_11030</name>
</gene>
<comment type="similarity">
    <text evidence="1 2">Belongs to the UPF0102 family.</text>
</comment>
<dbReference type="GO" id="GO:0003676">
    <property type="term" value="F:nucleic acid binding"/>
    <property type="evidence" value="ECO:0007669"/>
    <property type="project" value="InterPro"/>
</dbReference>
<dbReference type="InterPro" id="IPR003509">
    <property type="entry name" value="UPF0102_YraN-like"/>
</dbReference>
<evidence type="ECO:0000313" key="5">
    <source>
        <dbReference type="Proteomes" id="UP000290921"/>
    </source>
</evidence>
<reference evidence="4 5" key="1">
    <citation type="submission" date="2018-06" db="EMBL/GenBank/DDBJ databases">
        <title>Genome conservation of Clostridium tetani.</title>
        <authorList>
            <person name="Bruggemann H."/>
            <person name="Popoff M.R."/>
        </authorList>
    </citation>
    <scope>NUCLEOTIDE SEQUENCE [LARGE SCALE GENOMIC DNA]</scope>
    <source>
        <strain evidence="4 5">2017.061</strain>
    </source>
</reference>
<proteinExistence type="inferred from homology"/>
<name>A0A4Q0VBK8_CLOTA</name>
<protein>
    <recommendedName>
        <fullName evidence="2">UPF0102 protein DP130_09830</fullName>
    </recommendedName>
</protein>
<dbReference type="Proteomes" id="UP000290921">
    <property type="component" value="Unassembled WGS sequence"/>
</dbReference>
<dbReference type="Gene3D" id="3.40.1350.10">
    <property type="match status" value="1"/>
</dbReference>
<dbReference type="EMBL" id="QMAP01000008">
    <property type="protein sequence ID" value="RXI47603.1"/>
    <property type="molecule type" value="Genomic_DNA"/>
</dbReference>
<dbReference type="Proteomes" id="UP001321763">
    <property type="component" value="Chromosome"/>
</dbReference>
<accession>A0A4Q0VBK8</accession>
<evidence type="ECO:0000313" key="6">
    <source>
        <dbReference type="Proteomes" id="UP001321763"/>
    </source>
</evidence>
<evidence type="ECO:0000256" key="2">
    <source>
        <dbReference type="HAMAP-Rule" id="MF_00048"/>
    </source>
</evidence>
<evidence type="ECO:0000313" key="3">
    <source>
        <dbReference type="EMBL" id="BDR80857.1"/>
    </source>
</evidence>
<dbReference type="NCBIfam" id="TIGR00252">
    <property type="entry name" value="YraN family protein"/>
    <property type="match status" value="1"/>
</dbReference>
<dbReference type="SUPFAM" id="SSF52980">
    <property type="entry name" value="Restriction endonuclease-like"/>
    <property type="match status" value="1"/>
</dbReference>